<proteinExistence type="predicted"/>
<feature type="region of interest" description="Disordered" evidence="1">
    <location>
        <begin position="12"/>
        <end position="40"/>
    </location>
</feature>
<gene>
    <name evidence="3" type="ORF">J437_LFUL019611</name>
</gene>
<evidence type="ECO:0000313" key="3">
    <source>
        <dbReference type="EMBL" id="KAG8240067.1"/>
    </source>
</evidence>
<keyword evidence="4" id="KW-1185">Reference proteome</keyword>
<organism evidence="3 4">
    <name type="scientific">Ladona fulva</name>
    <name type="common">Scarce chaser dragonfly</name>
    <name type="synonym">Libellula fulva</name>
    <dbReference type="NCBI Taxonomy" id="123851"/>
    <lineage>
        <taxon>Eukaryota</taxon>
        <taxon>Metazoa</taxon>
        <taxon>Ecdysozoa</taxon>
        <taxon>Arthropoda</taxon>
        <taxon>Hexapoda</taxon>
        <taxon>Insecta</taxon>
        <taxon>Pterygota</taxon>
        <taxon>Palaeoptera</taxon>
        <taxon>Odonata</taxon>
        <taxon>Epiprocta</taxon>
        <taxon>Anisoptera</taxon>
        <taxon>Libelluloidea</taxon>
        <taxon>Libellulidae</taxon>
        <taxon>Ladona</taxon>
    </lineage>
</organism>
<reference evidence="3" key="2">
    <citation type="submission" date="2017-10" db="EMBL/GenBank/DDBJ databases">
        <title>Ladona fulva Genome sequencing and assembly.</title>
        <authorList>
            <person name="Murali S."/>
            <person name="Richards S."/>
            <person name="Bandaranaike D."/>
            <person name="Bellair M."/>
            <person name="Blankenburg K."/>
            <person name="Chao H."/>
            <person name="Dinh H."/>
            <person name="Doddapaneni H."/>
            <person name="Dugan-Rocha S."/>
            <person name="Elkadiri S."/>
            <person name="Gnanaolivu R."/>
            <person name="Hernandez B."/>
            <person name="Skinner E."/>
            <person name="Javaid M."/>
            <person name="Lee S."/>
            <person name="Li M."/>
            <person name="Ming W."/>
            <person name="Munidasa M."/>
            <person name="Muniz J."/>
            <person name="Nguyen L."/>
            <person name="Hughes D."/>
            <person name="Osuji N."/>
            <person name="Pu L.-L."/>
            <person name="Puazo M."/>
            <person name="Qu C."/>
            <person name="Quiroz J."/>
            <person name="Raj R."/>
            <person name="Weissenberger G."/>
            <person name="Xin Y."/>
            <person name="Zou X."/>
            <person name="Han Y."/>
            <person name="Worley K."/>
            <person name="Muzny D."/>
            <person name="Gibbs R."/>
        </authorList>
    </citation>
    <scope>NUCLEOTIDE SEQUENCE</scope>
    <source>
        <strain evidence="3">Sampled in the wild</strain>
    </source>
</reference>
<accession>A0A8K0PBD4</accession>
<dbReference type="Pfam" id="PF00188">
    <property type="entry name" value="CAP"/>
    <property type="match status" value="1"/>
</dbReference>
<feature type="domain" description="SCP" evidence="2">
    <location>
        <begin position="52"/>
        <end position="138"/>
    </location>
</feature>
<comment type="caution">
    <text evidence="3">The sequence shown here is derived from an EMBL/GenBank/DDBJ whole genome shotgun (WGS) entry which is preliminary data.</text>
</comment>
<name>A0A8K0PBD4_LADFU</name>
<evidence type="ECO:0000259" key="2">
    <source>
        <dbReference type="Pfam" id="PF00188"/>
    </source>
</evidence>
<dbReference type="InterPro" id="IPR001283">
    <property type="entry name" value="CRISP-related"/>
</dbReference>
<dbReference type="EMBL" id="KZ310999">
    <property type="protein sequence ID" value="KAG8240067.1"/>
    <property type="molecule type" value="Genomic_DNA"/>
</dbReference>
<dbReference type="InterPro" id="IPR014044">
    <property type="entry name" value="CAP_dom"/>
</dbReference>
<dbReference type="PANTHER" id="PTHR10334">
    <property type="entry name" value="CYSTEINE-RICH SECRETORY PROTEIN-RELATED"/>
    <property type="match status" value="1"/>
</dbReference>
<reference evidence="3" key="1">
    <citation type="submission" date="2013-04" db="EMBL/GenBank/DDBJ databases">
        <authorList>
            <person name="Qu J."/>
            <person name="Murali S.C."/>
            <person name="Bandaranaike D."/>
            <person name="Bellair M."/>
            <person name="Blankenburg K."/>
            <person name="Chao H."/>
            <person name="Dinh H."/>
            <person name="Doddapaneni H."/>
            <person name="Downs B."/>
            <person name="Dugan-Rocha S."/>
            <person name="Elkadiri S."/>
            <person name="Gnanaolivu R.D."/>
            <person name="Hernandez B."/>
            <person name="Javaid M."/>
            <person name="Jayaseelan J.C."/>
            <person name="Lee S."/>
            <person name="Li M."/>
            <person name="Ming W."/>
            <person name="Munidasa M."/>
            <person name="Muniz J."/>
            <person name="Nguyen L."/>
            <person name="Ongeri F."/>
            <person name="Osuji N."/>
            <person name="Pu L.-L."/>
            <person name="Puazo M."/>
            <person name="Qu C."/>
            <person name="Quiroz J."/>
            <person name="Raj R."/>
            <person name="Weissenberger G."/>
            <person name="Xin Y."/>
            <person name="Zou X."/>
            <person name="Han Y."/>
            <person name="Richards S."/>
            <person name="Worley K."/>
            <person name="Muzny D."/>
            <person name="Gibbs R."/>
        </authorList>
    </citation>
    <scope>NUCLEOTIDE SEQUENCE</scope>
    <source>
        <strain evidence="3">Sampled in the wild</strain>
    </source>
</reference>
<sequence length="141" mass="16333">MPVKKWGCVAYMNPPDFHSKSSESNYSSDSERDLKSPINSYSEDDEFAKEGLRIHNELRRKHGTPELKLSPALCEYAKQWAKILSREESIRHRPNGKYGENLFSILSSNTNWKVIAQEACDTWYKEMKDHVFGAEPKHLKS</sequence>
<protein>
    <recommendedName>
        <fullName evidence="2">SCP domain-containing protein</fullName>
    </recommendedName>
</protein>
<dbReference type="InterPro" id="IPR035940">
    <property type="entry name" value="CAP_sf"/>
</dbReference>
<dbReference type="OrthoDB" id="337038at2759"/>
<dbReference type="SUPFAM" id="SSF55797">
    <property type="entry name" value="PR-1-like"/>
    <property type="match status" value="1"/>
</dbReference>
<dbReference type="Proteomes" id="UP000792457">
    <property type="component" value="Unassembled WGS sequence"/>
</dbReference>
<dbReference type="Gene3D" id="3.40.33.10">
    <property type="entry name" value="CAP"/>
    <property type="match status" value="1"/>
</dbReference>
<dbReference type="AlphaFoldDB" id="A0A8K0PBD4"/>
<evidence type="ECO:0000313" key="4">
    <source>
        <dbReference type="Proteomes" id="UP000792457"/>
    </source>
</evidence>
<feature type="non-terminal residue" evidence="3">
    <location>
        <position position="141"/>
    </location>
</feature>
<evidence type="ECO:0000256" key="1">
    <source>
        <dbReference type="SAM" id="MobiDB-lite"/>
    </source>
</evidence>